<dbReference type="PANTHER" id="PTHR11647:SF1">
    <property type="entry name" value="COLLAPSIN RESPONSE MEDIATOR PROTEIN"/>
    <property type="match status" value="1"/>
</dbReference>
<evidence type="ECO:0000313" key="4">
    <source>
        <dbReference type="Proteomes" id="UP000027037"/>
    </source>
</evidence>
<comment type="caution">
    <text evidence="3">The sequence shown here is derived from an EMBL/GenBank/DDBJ whole genome shotgun (WGS) entry which is preliminary data.</text>
</comment>
<dbReference type="EMBL" id="AWFF01000001">
    <property type="protein sequence ID" value="KCZ57363.1"/>
    <property type="molecule type" value="Genomic_DNA"/>
</dbReference>
<evidence type="ECO:0000256" key="1">
    <source>
        <dbReference type="SAM" id="MobiDB-lite"/>
    </source>
</evidence>
<dbReference type="PATRIC" id="fig|1280946.3.peg.222"/>
<keyword evidence="4" id="KW-1185">Reference proteome</keyword>
<dbReference type="InterPro" id="IPR011059">
    <property type="entry name" value="Metal-dep_hydrolase_composite"/>
</dbReference>
<dbReference type="SUPFAM" id="SSF51556">
    <property type="entry name" value="Metallo-dependent hydrolases"/>
    <property type="match status" value="1"/>
</dbReference>
<dbReference type="RefSeq" id="WP_034790140.1">
    <property type="nucleotide sequence ID" value="NZ_AWFF01000001.1"/>
</dbReference>
<feature type="region of interest" description="Disordered" evidence="1">
    <location>
        <begin position="556"/>
        <end position="579"/>
    </location>
</feature>
<name>A0A062UI18_9PROT</name>
<dbReference type="PANTHER" id="PTHR11647">
    <property type="entry name" value="HYDRANTOINASE/DIHYDROPYRIMIDINASE FAMILY MEMBER"/>
    <property type="match status" value="1"/>
</dbReference>
<dbReference type="OrthoDB" id="9815027at2"/>
<dbReference type="Gene3D" id="2.30.40.10">
    <property type="entry name" value="Urease, subunit C, domain 1"/>
    <property type="match status" value="1"/>
</dbReference>
<dbReference type="Pfam" id="PF07969">
    <property type="entry name" value="Amidohydro_3"/>
    <property type="match status" value="1"/>
</dbReference>
<dbReference type="GO" id="GO:0005829">
    <property type="term" value="C:cytosol"/>
    <property type="evidence" value="ECO:0007669"/>
    <property type="project" value="TreeGrafter"/>
</dbReference>
<dbReference type="Gene3D" id="3.20.20.140">
    <property type="entry name" value="Metal-dependent hydrolases"/>
    <property type="match status" value="1"/>
</dbReference>
<dbReference type="Proteomes" id="UP000027037">
    <property type="component" value="Unassembled WGS sequence"/>
</dbReference>
<organism evidence="3 4">
    <name type="scientific">Hyphomonas beringensis</name>
    <dbReference type="NCBI Taxonomy" id="1280946"/>
    <lineage>
        <taxon>Bacteria</taxon>
        <taxon>Pseudomonadati</taxon>
        <taxon>Pseudomonadota</taxon>
        <taxon>Alphaproteobacteria</taxon>
        <taxon>Hyphomonadales</taxon>
        <taxon>Hyphomonadaceae</taxon>
        <taxon>Hyphomonas</taxon>
    </lineage>
</organism>
<protein>
    <recommendedName>
        <fullName evidence="2">Amidohydrolase 3 domain-containing protein</fullName>
    </recommendedName>
</protein>
<dbReference type="GO" id="GO:0016812">
    <property type="term" value="F:hydrolase activity, acting on carbon-nitrogen (but not peptide) bonds, in cyclic amides"/>
    <property type="evidence" value="ECO:0007669"/>
    <property type="project" value="TreeGrafter"/>
</dbReference>
<dbReference type="SUPFAM" id="SSF51338">
    <property type="entry name" value="Composite domain of metallo-dependent hydrolases"/>
    <property type="match status" value="1"/>
</dbReference>
<dbReference type="PROSITE" id="PS51257">
    <property type="entry name" value="PROKAR_LIPOPROTEIN"/>
    <property type="match status" value="1"/>
</dbReference>
<evidence type="ECO:0000313" key="3">
    <source>
        <dbReference type="EMBL" id="KCZ57363.1"/>
    </source>
</evidence>
<dbReference type="Gene3D" id="3.30.1490.130">
    <property type="entry name" value="D-aminoacylase. Domain 3"/>
    <property type="match status" value="1"/>
</dbReference>
<dbReference type="InterPro" id="IPR050378">
    <property type="entry name" value="Metallo-dep_Hydrolases_sf"/>
</dbReference>
<sequence>MKIKRWIAPAMVALLTGCQTPGEQTYYDLLIENASIYDGLGSTAQAGEIAIIGDRIAYIGPDAPFQSKQVIDAHGLAVAPGFINMLSWSNEALFEDGTGESSLRQGITLEVMGEGISMAPLTGPMAAALKAQQGEIQYDVNWRSLDEYFKEMERRGVAFNIASYAGAATVRMNVLGTDDVVPTDAQMQEMQDVVRDAMEDGAMGVASSLIYPPGAFAETPELTALASQSAKCGGIYATHMRSEGDRWIEAIEEAITIGRGSKAPLELFHLKVGGAKNFPKTTEALKMMDDARADGVHLTADMYVYNASGTTLAASIPPWVQDGGLDAMLGSLQDPDTRAKIIAEMKDPDAGWENVMELAGGPDNVMLAVAKSAELKPYLGMRVSEIAEAWGVSPEEAILDLILKEKGHPEAIYFTMSEDSIREIIQKPYVSFVSDGVAMAPEGVFLESGTHPRSYGNFSRVYAHYVRDENLLSLPEAIRRMTSLPAGVLSLEDRGVLKEGNVADIVIFDPETIQDKATYLEPHQFSVGVDAVIVNGQAALQDGEPTGAMPGKALRGRAWSERSDGGCRASADDWTWSDN</sequence>
<feature type="domain" description="Amidohydrolase 3" evidence="2">
    <location>
        <begin position="69"/>
        <end position="537"/>
    </location>
</feature>
<evidence type="ECO:0000259" key="2">
    <source>
        <dbReference type="Pfam" id="PF07969"/>
    </source>
</evidence>
<dbReference type="InterPro" id="IPR032466">
    <property type="entry name" value="Metal_Hydrolase"/>
</dbReference>
<dbReference type="CDD" id="cd01297">
    <property type="entry name" value="D-aminoacylase"/>
    <property type="match status" value="1"/>
</dbReference>
<dbReference type="eggNOG" id="COG3653">
    <property type="taxonomic scope" value="Bacteria"/>
</dbReference>
<dbReference type="GO" id="GO:0016811">
    <property type="term" value="F:hydrolase activity, acting on carbon-nitrogen (but not peptide) bonds, in linear amides"/>
    <property type="evidence" value="ECO:0007669"/>
    <property type="project" value="InterPro"/>
</dbReference>
<accession>A0A062UI18</accession>
<dbReference type="InterPro" id="IPR023100">
    <property type="entry name" value="D-aminoacylase_insert_dom_sf"/>
</dbReference>
<dbReference type="AlphaFoldDB" id="A0A062UI18"/>
<reference evidence="3 4" key="1">
    <citation type="journal article" date="2014" name="Antonie Van Leeuwenhoek">
        <title>Hyphomonas beringensis sp. nov. and Hyphomonas chukchiensis sp. nov., isolated from surface seawater of the Bering Sea and Chukchi Sea.</title>
        <authorList>
            <person name="Li C."/>
            <person name="Lai Q."/>
            <person name="Li G."/>
            <person name="Dong C."/>
            <person name="Wang J."/>
            <person name="Liao Y."/>
            <person name="Shao Z."/>
        </authorList>
    </citation>
    <scope>NUCLEOTIDE SEQUENCE [LARGE SCALE GENOMIC DNA]</scope>
    <source>
        <strain evidence="3 4">25B14_1</strain>
    </source>
</reference>
<dbReference type="InterPro" id="IPR013108">
    <property type="entry name" value="Amidohydro_3"/>
</dbReference>
<proteinExistence type="predicted"/>
<gene>
    <name evidence="3" type="ORF">HY29_01150</name>
</gene>